<feature type="coiled-coil region" evidence="5">
    <location>
        <begin position="25"/>
        <end position="108"/>
    </location>
</feature>
<dbReference type="InterPro" id="IPR017907">
    <property type="entry name" value="Znf_RING_CS"/>
</dbReference>
<dbReference type="InterPro" id="IPR001841">
    <property type="entry name" value="Znf_RING"/>
</dbReference>
<dbReference type="SUPFAM" id="SSF57850">
    <property type="entry name" value="RING/U-box"/>
    <property type="match status" value="1"/>
</dbReference>
<evidence type="ECO:0000313" key="7">
    <source>
        <dbReference type="EMBL" id="CRZ01608.1"/>
    </source>
</evidence>
<organism evidence="7">
    <name type="scientific">Spongospora subterranea</name>
    <dbReference type="NCBI Taxonomy" id="70186"/>
    <lineage>
        <taxon>Eukaryota</taxon>
        <taxon>Sar</taxon>
        <taxon>Rhizaria</taxon>
        <taxon>Endomyxa</taxon>
        <taxon>Phytomyxea</taxon>
        <taxon>Plasmodiophorida</taxon>
        <taxon>Plasmodiophoridae</taxon>
        <taxon>Spongospora</taxon>
    </lineage>
</organism>
<name>A0A0H5QI05_9EUKA</name>
<accession>A0A0H5QI05</accession>
<evidence type="ECO:0000256" key="5">
    <source>
        <dbReference type="SAM" id="Coils"/>
    </source>
</evidence>
<keyword evidence="5" id="KW-0175">Coiled coil</keyword>
<keyword evidence="3" id="KW-0862">Zinc</keyword>
<evidence type="ECO:0000256" key="4">
    <source>
        <dbReference type="PROSITE-ProRule" id="PRU00175"/>
    </source>
</evidence>
<evidence type="ECO:0000259" key="6">
    <source>
        <dbReference type="PROSITE" id="PS50089"/>
    </source>
</evidence>
<feature type="domain" description="RING-type" evidence="6">
    <location>
        <begin position="154"/>
        <end position="196"/>
    </location>
</feature>
<dbReference type="InterPro" id="IPR013083">
    <property type="entry name" value="Znf_RING/FYVE/PHD"/>
</dbReference>
<keyword evidence="2 4" id="KW-0863">Zinc-finger</keyword>
<evidence type="ECO:0000256" key="1">
    <source>
        <dbReference type="ARBA" id="ARBA00022723"/>
    </source>
</evidence>
<sequence>MTLTKAQSLIEKRSRALAEENNRLKHDLSQEVIKYENDREKLMSSSAKAVTDVKDLTAQLDIAKGRIESLNINEFRTSTLLKKAMMDLKTERSANENMERDMKQMVQQLTDSLLRTRRTMCIRSLLFQAHVTQMRRSIGICDKIDEYLNAQLTCKECFNTMKKPQVLYPCGHSVCEGCVDALRDNETGRLVCNDCNGICELGDMRKKILGAEDALSGSAMGDIKFAHALSEQANEANPMLRQSLARLNVNSSRNRN</sequence>
<dbReference type="AlphaFoldDB" id="A0A0H5QI05"/>
<dbReference type="Pfam" id="PF13445">
    <property type="entry name" value="zf-RING_UBOX"/>
    <property type="match status" value="1"/>
</dbReference>
<dbReference type="GO" id="GO:0008270">
    <property type="term" value="F:zinc ion binding"/>
    <property type="evidence" value="ECO:0007669"/>
    <property type="project" value="UniProtKB-KW"/>
</dbReference>
<dbReference type="Gene3D" id="3.30.40.10">
    <property type="entry name" value="Zinc/RING finger domain, C3HC4 (zinc finger)"/>
    <property type="match status" value="1"/>
</dbReference>
<proteinExistence type="predicted"/>
<keyword evidence="1" id="KW-0479">Metal-binding</keyword>
<evidence type="ECO:0000256" key="2">
    <source>
        <dbReference type="ARBA" id="ARBA00022771"/>
    </source>
</evidence>
<dbReference type="EMBL" id="HACM01001166">
    <property type="protein sequence ID" value="CRZ01608.1"/>
    <property type="molecule type" value="Transcribed_RNA"/>
</dbReference>
<evidence type="ECO:0000256" key="3">
    <source>
        <dbReference type="ARBA" id="ARBA00022833"/>
    </source>
</evidence>
<dbReference type="PROSITE" id="PS00518">
    <property type="entry name" value="ZF_RING_1"/>
    <property type="match status" value="1"/>
</dbReference>
<dbReference type="PROSITE" id="PS50089">
    <property type="entry name" value="ZF_RING_2"/>
    <property type="match status" value="1"/>
</dbReference>
<protein>
    <recommendedName>
        <fullName evidence="6">RING-type domain-containing protein</fullName>
    </recommendedName>
</protein>
<reference evidence="7" key="1">
    <citation type="submission" date="2015-04" db="EMBL/GenBank/DDBJ databases">
        <title>The genome sequence of the plant pathogenic Rhizarian Plasmodiophora brassicae reveals insights in its biotrophic life cycle and the origin of chitin synthesis.</title>
        <authorList>
            <person name="Schwelm A."/>
            <person name="Fogelqvist J."/>
            <person name="Knaust A."/>
            <person name="Julke S."/>
            <person name="Lilja T."/>
            <person name="Dhandapani V."/>
            <person name="Bonilla-Rosso G."/>
            <person name="Karlsson M."/>
            <person name="Shevchenko A."/>
            <person name="Choi S.R."/>
            <person name="Kim H.G."/>
            <person name="Park J.Y."/>
            <person name="Lim Y.P."/>
            <person name="Ludwig-Muller J."/>
            <person name="Dixelius C."/>
        </authorList>
    </citation>
    <scope>NUCLEOTIDE SEQUENCE</scope>
    <source>
        <tissue evidence="7">Potato root galls</tissue>
    </source>
</reference>
<dbReference type="InterPro" id="IPR027370">
    <property type="entry name" value="Znf-RING_euk"/>
</dbReference>